<evidence type="ECO:0000256" key="5">
    <source>
        <dbReference type="ARBA" id="ARBA00022679"/>
    </source>
</evidence>
<evidence type="ECO:0000256" key="10">
    <source>
        <dbReference type="SAM" id="MobiDB-lite"/>
    </source>
</evidence>
<dbReference type="OrthoDB" id="10258825at2759"/>
<proteinExistence type="inferred from homology"/>
<feature type="compositionally biased region" description="Acidic residues" evidence="10">
    <location>
        <begin position="413"/>
        <end position="428"/>
    </location>
</feature>
<protein>
    <recommendedName>
        <fullName evidence="8 9">Ribosomal RNA-processing protein 8</fullName>
        <ecNumber evidence="9">2.1.1.-</ecNumber>
    </recommendedName>
</protein>
<keyword evidence="12" id="KW-1185">Reference proteome</keyword>
<dbReference type="PANTHER" id="PTHR12787:SF0">
    <property type="entry name" value="RIBOSOMAL RNA-PROCESSING PROTEIN 8"/>
    <property type="match status" value="1"/>
</dbReference>
<accession>A0A225AIY2</accession>
<comment type="function">
    <text evidence="9">S-adenosyl-L-methionine-dependent methyltransferase that specifically methylates the N(1) position of adenine in helix 25.1 in 25S rRNA. Required both for ribosomal 40S and 60S subunits biogenesis. Required for efficient pre-rRNA cleavage at site A2.</text>
</comment>
<dbReference type="GeneID" id="31007276"/>
<feature type="compositionally biased region" description="Basic and acidic residues" evidence="10">
    <location>
        <begin position="62"/>
        <end position="79"/>
    </location>
</feature>
<evidence type="ECO:0000256" key="1">
    <source>
        <dbReference type="ARBA" id="ARBA00004604"/>
    </source>
</evidence>
<dbReference type="PANTHER" id="PTHR12787">
    <property type="entry name" value="RIBOSOMAL RNA-PROCESSING PROTEIN 8"/>
    <property type="match status" value="1"/>
</dbReference>
<feature type="region of interest" description="Disordered" evidence="10">
    <location>
        <begin position="1"/>
        <end position="157"/>
    </location>
</feature>
<dbReference type="Pfam" id="PF05148">
    <property type="entry name" value="Methyltransf_8"/>
    <property type="match status" value="1"/>
</dbReference>
<keyword evidence="7 9" id="KW-0539">Nucleus</keyword>
<dbReference type="GO" id="GO:0016433">
    <property type="term" value="F:rRNA (adenine) methyltransferase activity"/>
    <property type="evidence" value="ECO:0007669"/>
    <property type="project" value="TreeGrafter"/>
</dbReference>
<keyword evidence="4 9" id="KW-0489">Methyltransferase</keyword>
<comment type="caution">
    <text evidence="11">The sequence shown here is derived from an EMBL/GenBank/DDBJ whole genome shotgun (WGS) entry which is preliminary data.</text>
</comment>
<dbReference type="SUPFAM" id="SSF53335">
    <property type="entry name" value="S-adenosyl-L-methionine-dependent methyltransferases"/>
    <property type="match status" value="1"/>
</dbReference>
<comment type="similarity">
    <text evidence="2 9">Belongs to the methyltransferase superfamily. RRP8 family.</text>
</comment>
<feature type="compositionally biased region" description="Basic and acidic residues" evidence="10">
    <location>
        <begin position="92"/>
        <end position="102"/>
    </location>
</feature>
<dbReference type="InterPro" id="IPR007823">
    <property type="entry name" value="RRP8"/>
</dbReference>
<sequence length="536" mass="58951">MFAVPGWSISTSDLKSQKEDSSSKQKETAVTPDVPTEAKANGKAASQSAKKRKRGDGVTKSNLDEMFRRHIEGQVDSRGNKNNNKKNKGKDKKKDQGEDKKQNGNINGNQKEKRQVAGESAANAEESGRLSKKQKKNNRNRDKPQTNGDTPKADTVTGDAPAVEAVQLPPSIPPAAAAKLTPLQQKMRDKLVSARFRHLNETLYTTPSKQALEMFDANPELFAEYHAGFSQQVKESWPSNPVDGYIAAVRKRGAISAHADKRHGNKSQIAALPRRPNGLCTIADLGCGDAQFARALTPSVKKLQVKLLSYDLQAPDSVVTKADISNLPVTDGSVDITIFCLSLMGTNWVSFVEEAWRVLRSDGKGECWVSEVKSRFGKVSRKKAQIGLKRADMSNTQKKKNSKKNKKKKNSDSDDIDDDEDEDEEIYAEDAPQNASSNGDDTDISAFVEVFKSRGFILKQESVDKSNKMFVKMEFVKAGGAPTKGKYAGVTPARGDKQAPVQTKKKFIDYHDDESSKGLTAEQEAKVLKPCVYKIR</sequence>
<dbReference type="CDD" id="cd02440">
    <property type="entry name" value="AdoMet_MTases"/>
    <property type="match status" value="1"/>
</dbReference>
<dbReference type="Proteomes" id="UP000214365">
    <property type="component" value="Unassembled WGS sequence"/>
</dbReference>
<evidence type="ECO:0000256" key="8">
    <source>
        <dbReference type="ARBA" id="ARBA00076672"/>
    </source>
</evidence>
<organism evidence="11 12">
    <name type="scientific">Talaromyces atroroseus</name>
    <dbReference type="NCBI Taxonomy" id="1441469"/>
    <lineage>
        <taxon>Eukaryota</taxon>
        <taxon>Fungi</taxon>
        <taxon>Dikarya</taxon>
        <taxon>Ascomycota</taxon>
        <taxon>Pezizomycotina</taxon>
        <taxon>Eurotiomycetes</taxon>
        <taxon>Eurotiomycetidae</taxon>
        <taxon>Eurotiales</taxon>
        <taxon>Trichocomaceae</taxon>
        <taxon>Talaromyces</taxon>
        <taxon>Talaromyces sect. Trachyspermi</taxon>
    </lineage>
</organism>
<evidence type="ECO:0000256" key="2">
    <source>
        <dbReference type="ARBA" id="ARBA00006301"/>
    </source>
</evidence>
<dbReference type="InterPro" id="IPR042036">
    <property type="entry name" value="RRP8_N"/>
</dbReference>
<dbReference type="EMBL" id="LFMY01000012">
    <property type="protein sequence ID" value="OKL57108.1"/>
    <property type="molecule type" value="Genomic_DNA"/>
</dbReference>
<keyword evidence="6 9" id="KW-0949">S-adenosyl-L-methionine</keyword>
<dbReference type="STRING" id="1441469.A0A225AIY2"/>
<evidence type="ECO:0000256" key="9">
    <source>
        <dbReference type="RuleBase" id="RU365074"/>
    </source>
</evidence>
<dbReference type="Gene3D" id="1.10.10.2150">
    <property type="entry name" value="Ribosomal RNA-processing protein 8, N-terminal domain"/>
    <property type="match status" value="1"/>
</dbReference>
<dbReference type="Gene3D" id="3.40.50.150">
    <property type="entry name" value="Vaccinia Virus protein VP39"/>
    <property type="match status" value="1"/>
</dbReference>
<dbReference type="EC" id="2.1.1.-" evidence="9"/>
<gene>
    <name evidence="11" type="ORF">UA08_07520</name>
</gene>
<dbReference type="InterPro" id="IPR029063">
    <property type="entry name" value="SAM-dependent_MTases_sf"/>
</dbReference>
<evidence type="ECO:0000256" key="3">
    <source>
        <dbReference type="ARBA" id="ARBA00022552"/>
    </source>
</evidence>
<evidence type="ECO:0000313" key="12">
    <source>
        <dbReference type="Proteomes" id="UP000214365"/>
    </source>
</evidence>
<keyword evidence="5 9" id="KW-0808">Transferase</keyword>
<evidence type="ECO:0000256" key="6">
    <source>
        <dbReference type="ARBA" id="ARBA00022691"/>
    </source>
</evidence>
<comment type="subcellular location">
    <subcellularLocation>
        <location evidence="1 9">Nucleus</location>
        <location evidence="1 9">Nucleolus</location>
    </subcellularLocation>
</comment>
<dbReference type="GO" id="GO:0005730">
    <property type="term" value="C:nucleolus"/>
    <property type="evidence" value="ECO:0007669"/>
    <property type="project" value="UniProtKB-SubCell"/>
</dbReference>
<evidence type="ECO:0000256" key="4">
    <source>
        <dbReference type="ARBA" id="ARBA00022603"/>
    </source>
</evidence>
<dbReference type="FunFam" id="1.10.10.2150:FF:000001">
    <property type="entry name" value="Ribosomal RNA-processing protein 8"/>
    <property type="match status" value="1"/>
</dbReference>
<reference evidence="11 12" key="1">
    <citation type="submission" date="2015-06" db="EMBL/GenBank/DDBJ databases">
        <title>Talaromyces atroroseus IBT 11181 draft genome.</title>
        <authorList>
            <person name="Rasmussen K.B."/>
            <person name="Rasmussen S."/>
            <person name="Petersen B."/>
            <person name="Sicheritz-Ponten T."/>
            <person name="Mortensen U.H."/>
            <person name="Thrane U."/>
        </authorList>
    </citation>
    <scope>NUCLEOTIDE SEQUENCE [LARGE SCALE GENOMIC DNA]</scope>
    <source>
        <strain evidence="11 12">IBT 11181</strain>
    </source>
</reference>
<dbReference type="AlphaFoldDB" id="A0A225AIY2"/>
<name>A0A225AIY2_TALAT</name>
<evidence type="ECO:0000256" key="7">
    <source>
        <dbReference type="ARBA" id="ARBA00023242"/>
    </source>
</evidence>
<feature type="region of interest" description="Disordered" evidence="10">
    <location>
        <begin position="387"/>
        <end position="441"/>
    </location>
</feature>
<evidence type="ECO:0000313" key="11">
    <source>
        <dbReference type="EMBL" id="OKL57108.1"/>
    </source>
</evidence>
<keyword evidence="3 9" id="KW-0698">rRNA processing</keyword>
<dbReference type="GO" id="GO:0042273">
    <property type="term" value="P:ribosomal large subunit biogenesis"/>
    <property type="evidence" value="ECO:0007669"/>
    <property type="project" value="TreeGrafter"/>
</dbReference>
<dbReference type="RefSeq" id="XP_020117229.1">
    <property type="nucleotide sequence ID" value="XM_020262423.1"/>
</dbReference>
<feature type="compositionally biased region" description="Basic residues" evidence="10">
    <location>
        <begin position="397"/>
        <end position="409"/>
    </location>
</feature>
<feature type="compositionally biased region" description="Basic and acidic residues" evidence="10">
    <location>
        <begin position="15"/>
        <end position="27"/>
    </location>
</feature>